<dbReference type="EMBL" id="JAGSXJ010000010">
    <property type="protein sequence ID" value="KAH6687892.1"/>
    <property type="molecule type" value="Genomic_DNA"/>
</dbReference>
<comment type="caution">
    <text evidence="1">The sequence shown here is derived from an EMBL/GenBank/DDBJ whole genome shotgun (WGS) entry which is preliminary data.</text>
</comment>
<organism evidence="1 2">
    <name type="scientific">Plectosphaerella plurivora</name>
    <dbReference type="NCBI Taxonomy" id="936078"/>
    <lineage>
        <taxon>Eukaryota</taxon>
        <taxon>Fungi</taxon>
        <taxon>Dikarya</taxon>
        <taxon>Ascomycota</taxon>
        <taxon>Pezizomycotina</taxon>
        <taxon>Sordariomycetes</taxon>
        <taxon>Hypocreomycetidae</taxon>
        <taxon>Glomerellales</taxon>
        <taxon>Plectosphaerellaceae</taxon>
        <taxon>Plectosphaerella</taxon>
    </lineage>
</organism>
<dbReference type="Proteomes" id="UP000770015">
    <property type="component" value="Unassembled WGS sequence"/>
</dbReference>
<gene>
    <name evidence="1" type="ORF">F5X68DRAFT_206462</name>
</gene>
<protein>
    <submittedName>
        <fullName evidence="1">Uncharacterized protein</fullName>
    </submittedName>
</protein>
<evidence type="ECO:0000313" key="1">
    <source>
        <dbReference type="EMBL" id="KAH6687892.1"/>
    </source>
</evidence>
<keyword evidence="2" id="KW-1185">Reference proteome</keyword>
<evidence type="ECO:0000313" key="2">
    <source>
        <dbReference type="Proteomes" id="UP000770015"/>
    </source>
</evidence>
<name>A0A9P8VC90_9PEZI</name>
<dbReference type="AlphaFoldDB" id="A0A9P8VC90"/>
<proteinExistence type="predicted"/>
<sequence length="140" mass="16043">MDHHVPQQCPRCEVYFTQEAIYAHLRQEIPCQVSYSHDNPDVAQDDGIRFFHDTLMGRDVYGWDDLWRFLFPQDEVTPPPTLVPLVEIHEVDIQSLANKLSAKLSIDGQAQISEEEIRAILSEQFRVATASRSSGKGTRF</sequence>
<accession>A0A9P8VC90</accession>
<reference evidence="1" key="1">
    <citation type="journal article" date="2021" name="Nat. Commun.">
        <title>Genetic determinants of endophytism in the Arabidopsis root mycobiome.</title>
        <authorList>
            <person name="Mesny F."/>
            <person name="Miyauchi S."/>
            <person name="Thiergart T."/>
            <person name="Pickel B."/>
            <person name="Atanasova L."/>
            <person name="Karlsson M."/>
            <person name="Huettel B."/>
            <person name="Barry K.W."/>
            <person name="Haridas S."/>
            <person name="Chen C."/>
            <person name="Bauer D."/>
            <person name="Andreopoulos W."/>
            <person name="Pangilinan J."/>
            <person name="LaButti K."/>
            <person name="Riley R."/>
            <person name="Lipzen A."/>
            <person name="Clum A."/>
            <person name="Drula E."/>
            <person name="Henrissat B."/>
            <person name="Kohler A."/>
            <person name="Grigoriev I.V."/>
            <person name="Martin F.M."/>
            <person name="Hacquard S."/>
        </authorList>
    </citation>
    <scope>NUCLEOTIDE SEQUENCE</scope>
    <source>
        <strain evidence="1">MPI-SDFR-AT-0117</strain>
    </source>
</reference>